<name>A0AAV8ULJ5_9RHOD</name>
<dbReference type="InterPro" id="IPR001878">
    <property type="entry name" value="Znf_CCHC"/>
</dbReference>
<keyword evidence="1" id="KW-0863">Zinc-finger</keyword>
<dbReference type="AlphaFoldDB" id="A0AAV8ULJ5"/>
<organism evidence="3 4">
    <name type="scientific">Rhodosorus marinus</name>
    <dbReference type="NCBI Taxonomy" id="101924"/>
    <lineage>
        <taxon>Eukaryota</taxon>
        <taxon>Rhodophyta</taxon>
        <taxon>Stylonematophyceae</taxon>
        <taxon>Stylonematales</taxon>
        <taxon>Stylonemataceae</taxon>
        <taxon>Rhodosorus</taxon>
    </lineage>
</organism>
<evidence type="ECO:0000313" key="3">
    <source>
        <dbReference type="EMBL" id="KAJ8902047.1"/>
    </source>
</evidence>
<accession>A0AAV8ULJ5</accession>
<feature type="domain" description="CCHC-type" evidence="2">
    <location>
        <begin position="55"/>
        <end position="70"/>
    </location>
</feature>
<dbReference type="Gene3D" id="4.10.60.10">
    <property type="entry name" value="Zinc finger, CCHC-type"/>
    <property type="match status" value="1"/>
</dbReference>
<dbReference type="GO" id="GO:0008270">
    <property type="term" value="F:zinc ion binding"/>
    <property type="evidence" value="ECO:0007669"/>
    <property type="project" value="UniProtKB-KW"/>
</dbReference>
<evidence type="ECO:0000256" key="1">
    <source>
        <dbReference type="PROSITE-ProRule" id="PRU00047"/>
    </source>
</evidence>
<sequence length="187" mass="20606">MLAGFVLVAVQKRNGAESAKRKVHRCRLCRAVGHNVRTCPELKKVRPEGFYKQICSVCGVEGHNKRNCPKNSKCTVCSGTRRILCKACSGFGTLSGLKKNVEDDSPMKSSPHSGPLGVLYDSSAESQSDLEMLQRARRRVQHHMQLMHQISAENSDLDYFVGGTARANDQCRVCMGKGYLRCLSCAA</sequence>
<dbReference type="GO" id="GO:0003676">
    <property type="term" value="F:nucleic acid binding"/>
    <property type="evidence" value="ECO:0007669"/>
    <property type="project" value="InterPro"/>
</dbReference>
<evidence type="ECO:0000259" key="2">
    <source>
        <dbReference type="PROSITE" id="PS50158"/>
    </source>
</evidence>
<protein>
    <recommendedName>
        <fullName evidence="2">CCHC-type domain-containing protein</fullName>
    </recommendedName>
</protein>
<dbReference type="PROSITE" id="PS50158">
    <property type="entry name" value="ZF_CCHC"/>
    <property type="match status" value="1"/>
</dbReference>
<proteinExistence type="predicted"/>
<reference evidence="3 4" key="1">
    <citation type="journal article" date="2023" name="Nat. Commun.">
        <title>Origin of minicircular mitochondrial genomes in red algae.</title>
        <authorList>
            <person name="Lee Y."/>
            <person name="Cho C.H."/>
            <person name="Lee Y.M."/>
            <person name="Park S.I."/>
            <person name="Yang J.H."/>
            <person name="West J.A."/>
            <person name="Bhattacharya D."/>
            <person name="Yoon H.S."/>
        </authorList>
    </citation>
    <scope>NUCLEOTIDE SEQUENCE [LARGE SCALE GENOMIC DNA]</scope>
    <source>
        <strain evidence="3 4">CCMP1338</strain>
        <tissue evidence="3">Whole cell</tissue>
    </source>
</reference>
<gene>
    <name evidence="3" type="ORF">NDN08_006455</name>
</gene>
<keyword evidence="1" id="KW-0862">Zinc</keyword>
<dbReference type="InterPro" id="IPR036875">
    <property type="entry name" value="Znf_CCHC_sf"/>
</dbReference>
<dbReference type="Proteomes" id="UP001157974">
    <property type="component" value="Unassembled WGS sequence"/>
</dbReference>
<dbReference type="EMBL" id="JAMWBK010000009">
    <property type="protein sequence ID" value="KAJ8902047.1"/>
    <property type="molecule type" value="Genomic_DNA"/>
</dbReference>
<evidence type="ECO:0000313" key="4">
    <source>
        <dbReference type="Proteomes" id="UP001157974"/>
    </source>
</evidence>
<dbReference type="SUPFAM" id="SSF57756">
    <property type="entry name" value="Retrovirus zinc finger-like domains"/>
    <property type="match status" value="1"/>
</dbReference>
<keyword evidence="1" id="KW-0479">Metal-binding</keyword>
<dbReference type="SMART" id="SM00343">
    <property type="entry name" value="ZnF_C2HC"/>
    <property type="match status" value="2"/>
</dbReference>
<keyword evidence="4" id="KW-1185">Reference proteome</keyword>
<comment type="caution">
    <text evidence="3">The sequence shown here is derived from an EMBL/GenBank/DDBJ whole genome shotgun (WGS) entry which is preliminary data.</text>
</comment>